<accession>A0A2G3PPL7</accession>
<protein>
    <recommendedName>
        <fullName evidence="3">DUF4259 domain-containing protein</fullName>
    </recommendedName>
</protein>
<sequence length="163" mass="17466">MRQICETKRPSRGGEVSTMHIWGTGVFDNAPAVEWADQFDRTAAVGRPALVRSALATAVRADDQRAWLIALGAATTVAAALPGGLLLADNTGPKSVTDNQFQPSIELAAVALATLEQCMSVHTEWTRLWTRAALLDDAIAVGEAVIEELEERTALTVRVREAS</sequence>
<comment type="caution">
    <text evidence="1">The sequence shown here is derived from an EMBL/GenBank/DDBJ whole genome shotgun (WGS) entry which is preliminary data.</text>
</comment>
<gene>
    <name evidence="1" type="ORF">CSW57_12410</name>
</gene>
<organism evidence="1 2">
    <name type="scientific">Williamsia marianensis</name>
    <dbReference type="NCBI Taxonomy" id="85044"/>
    <lineage>
        <taxon>Bacteria</taxon>
        <taxon>Bacillati</taxon>
        <taxon>Actinomycetota</taxon>
        <taxon>Actinomycetes</taxon>
        <taxon>Mycobacteriales</taxon>
        <taxon>Nocardiaceae</taxon>
        <taxon>Williamsia</taxon>
    </lineage>
</organism>
<dbReference type="Proteomes" id="UP000225108">
    <property type="component" value="Unassembled WGS sequence"/>
</dbReference>
<dbReference type="Pfam" id="PF14078">
    <property type="entry name" value="DUF4259"/>
    <property type="match status" value="1"/>
</dbReference>
<evidence type="ECO:0000313" key="2">
    <source>
        <dbReference type="Proteomes" id="UP000225108"/>
    </source>
</evidence>
<name>A0A2G3PPL7_WILMA</name>
<dbReference type="AlphaFoldDB" id="A0A2G3PPL7"/>
<reference evidence="1 2" key="1">
    <citation type="submission" date="2017-10" db="EMBL/GenBank/DDBJ databases">
        <title>The draft genome sequence of Williamsia sp. BULT 1.1 isolated from the semi-arid grassland soils from South Africa.</title>
        <authorList>
            <person name="Kabwe M.H."/>
            <person name="Govender N."/>
            <person name="Mutseka Lunga P."/>
            <person name="Vikram S."/>
            <person name="Makhalanyane T.P."/>
        </authorList>
    </citation>
    <scope>NUCLEOTIDE SEQUENCE [LARGE SCALE GENOMIC DNA]</scope>
    <source>
        <strain evidence="1 2">BULT 1.1</strain>
    </source>
</reference>
<evidence type="ECO:0000313" key="1">
    <source>
        <dbReference type="EMBL" id="PHV67022.1"/>
    </source>
</evidence>
<dbReference type="InterPro" id="IPR025355">
    <property type="entry name" value="DUF4259"/>
</dbReference>
<dbReference type="EMBL" id="PEBD01000008">
    <property type="protein sequence ID" value="PHV67022.1"/>
    <property type="molecule type" value="Genomic_DNA"/>
</dbReference>
<evidence type="ECO:0008006" key="3">
    <source>
        <dbReference type="Google" id="ProtNLM"/>
    </source>
</evidence>
<proteinExistence type="predicted"/>